<accession>A0A1B6JLE4</accession>
<name>A0A1B6JLE4_9HEMI</name>
<dbReference type="PROSITE" id="PS51375">
    <property type="entry name" value="PPR"/>
    <property type="match status" value="1"/>
</dbReference>
<organism evidence="3">
    <name type="scientific">Homalodisca liturata</name>
    <dbReference type="NCBI Taxonomy" id="320908"/>
    <lineage>
        <taxon>Eukaryota</taxon>
        <taxon>Metazoa</taxon>
        <taxon>Ecdysozoa</taxon>
        <taxon>Arthropoda</taxon>
        <taxon>Hexapoda</taxon>
        <taxon>Insecta</taxon>
        <taxon>Pterygota</taxon>
        <taxon>Neoptera</taxon>
        <taxon>Paraneoptera</taxon>
        <taxon>Hemiptera</taxon>
        <taxon>Auchenorrhyncha</taxon>
        <taxon>Membracoidea</taxon>
        <taxon>Cicadellidae</taxon>
        <taxon>Cicadellinae</taxon>
        <taxon>Proconiini</taxon>
        <taxon>Homalodisca</taxon>
    </lineage>
</organism>
<gene>
    <name evidence="3" type="ORF">g.47930</name>
</gene>
<proteinExistence type="predicted"/>
<dbReference type="Pfam" id="PF01535">
    <property type="entry name" value="PPR"/>
    <property type="match status" value="1"/>
</dbReference>
<dbReference type="GO" id="GO:0005634">
    <property type="term" value="C:nucleus"/>
    <property type="evidence" value="ECO:0007669"/>
    <property type="project" value="TreeGrafter"/>
</dbReference>
<evidence type="ECO:0000256" key="1">
    <source>
        <dbReference type="PROSITE-ProRule" id="PRU00708"/>
    </source>
</evidence>
<dbReference type="InterPro" id="IPR011990">
    <property type="entry name" value="TPR-like_helical_dom_sf"/>
</dbReference>
<dbReference type="InterPro" id="IPR033490">
    <property type="entry name" value="LRP130"/>
</dbReference>
<protein>
    <recommendedName>
        <fullName evidence="4">Pentacotripeptide-repeat region of PRORP domain-containing protein</fullName>
    </recommendedName>
</protein>
<dbReference type="EMBL" id="GECU01007719">
    <property type="protein sequence ID" value="JAS99987.1"/>
    <property type="molecule type" value="Transcribed_RNA"/>
</dbReference>
<dbReference type="GO" id="GO:0005739">
    <property type="term" value="C:mitochondrion"/>
    <property type="evidence" value="ECO:0007669"/>
    <property type="project" value="TreeGrafter"/>
</dbReference>
<dbReference type="PANTHER" id="PTHR46669">
    <property type="entry name" value="LEUCINE-RICH PPR MOTIF-CONTAINING PROTEIN, MITOCHONDRIAL"/>
    <property type="match status" value="1"/>
</dbReference>
<dbReference type="GO" id="GO:0003730">
    <property type="term" value="F:mRNA 3'-UTR binding"/>
    <property type="evidence" value="ECO:0007669"/>
    <property type="project" value="TreeGrafter"/>
</dbReference>
<dbReference type="GO" id="GO:0070129">
    <property type="term" value="P:regulation of mitochondrial translation"/>
    <property type="evidence" value="ECO:0007669"/>
    <property type="project" value="TreeGrafter"/>
</dbReference>
<dbReference type="Gene3D" id="1.25.40.10">
    <property type="entry name" value="Tetratricopeptide repeat domain"/>
    <property type="match status" value="3"/>
</dbReference>
<dbReference type="NCBIfam" id="TIGR00756">
    <property type="entry name" value="PPR"/>
    <property type="match status" value="2"/>
</dbReference>
<sequence length="1368" mass="153231">MSSILRSSKFVRYFVGLARNIVISHRQDADGSLLQRSQHLSGLFSSSFSSTPSFSRGSSLDHTIRRLDEDARRTGRISMKEVEEVLNEIRHLKKATTSQSLMVIRCCGNLVPEEAPEHRTKLVDEIWNTLEKLGVPLDISHYNALLKVYLENEHKFSPTDFLTRLERQGVEPNRVTYQRLIAGYCQNGDIAGATKILEYMKEKQLPVSEGVFNALILGHSLADDMESAEGMLTVMSQANLEPSSETYATLLCGYARKGDEAAMDRLITDCKVKDVLLSDRDYLEMVYTAAISGHEELVDKILKNIRNMTGYNQDAANVLLRLVTKGKDEAAYKVFLTMQPPIRTDQTPNMSGHVIIKQLVKTNRPVEQIISMSERLEKDGHTKYGLWLAVETSFHHGDIDLTLDLLRVLKQKGEPIRNHYFWPSMVTAGKSGKRDSVLNIMRLMVNEFDLAVSFETLKDYCLPYLEFQTPQQALKAMVEAGARLGQAVSALIAHLVSQNRLKEAVDVALLNPRLTLKSAFLSRLLVESLQQGGDVKSAVTLVHVLTSGGTAGAAGEGEREEDDEAVLTDEIPSRFLINVASSGQTRSRIASVLKEMVQKGLGISNSCAELVESRLTGDQLTTEISELLAKLSAGDLSPTELKRTAKLSGLNTFRSQDASYLLHVREKMKANNETQDKILGITRSLFNLYCDQGDLENALKIQQEWVEEYKQELTVGWLAQLLELYCTKEDFEGAKNCVENIKKSKEAFELDASKIMKAVKLYIQTNHFDEAIELLKSVKPREEKGFQLRSLAWQTLQAVADTTKDPEQVKKLLTTLVDQKYIEVNNVYLGPVIKAYILREDLDGAMKEFEHCVKTYRATPWKNEITLRLIEKEDAEKLQTVVDLSTQVHGEVNSLHDLVLSFIECGRIRQARKILETPGMRSRHNRIHYACERYKNEGLSAPLEGLVEATKDLPHIDRSEIYYNLLETYCQGNNVDKALGLWTQMQDEDVHVTDEFLIKLGSFLKSKGLQVPFEIPKSGATKKENKPSDAEVRKQSQNQSLVAAINAKNVDEALVIKENLEKSGKELSGRDVTGLMDLLVTKARYREATSLLTSLPEDKMPTMRTLNFFVSKLAQSGQLDLMNRVGECLSEELKKMTSYINRHMNCAIVAGKVQEELDKLEKQIDTASTPDEVDVVAQMFPSGGIYGVLEASPSYHEQVLRIVDKYHSKGVSVPANVLCMHYLGEGQVQQAQQVYQQYKLANSSRLMFQNVMGKARRSANPVLLEELLSLVQGAACITPVMKGIICSNLLNMYLKSGDVDRALAKLDEVVKTVPLENLYTNVLIQLKEQANAKNLPFNYTIPPKKVKDSSSSSSSSDVEPQKSVAAKH</sequence>
<evidence type="ECO:0000256" key="2">
    <source>
        <dbReference type="SAM" id="MobiDB-lite"/>
    </source>
</evidence>
<feature type="region of interest" description="Disordered" evidence="2">
    <location>
        <begin position="1343"/>
        <end position="1368"/>
    </location>
</feature>
<evidence type="ECO:0000313" key="3">
    <source>
        <dbReference type="EMBL" id="JAS99987.1"/>
    </source>
</evidence>
<reference evidence="3" key="1">
    <citation type="submission" date="2015-11" db="EMBL/GenBank/DDBJ databases">
        <title>De novo transcriptome assembly of four potential Pierce s Disease insect vectors from Arizona vineyards.</title>
        <authorList>
            <person name="Tassone E.E."/>
        </authorList>
    </citation>
    <scope>NUCLEOTIDE SEQUENCE</scope>
</reference>
<dbReference type="PANTHER" id="PTHR46669:SF1">
    <property type="entry name" value="LEUCINE-RICH PPR MOTIF-CONTAINING PROTEIN, MITOCHONDRIAL"/>
    <property type="match status" value="1"/>
</dbReference>
<feature type="repeat" description="PPR" evidence="1">
    <location>
        <begin position="173"/>
        <end position="207"/>
    </location>
</feature>
<dbReference type="Pfam" id="PF12854">
    <property type="entry name" value="PPR_1"/>
    <property type="match status" value="1"/>
</dbReference>
<evidence type="ECO:0008006" key="4">
    <source>
        <dbReference type="Google" id="ProtNLM"/>
    </source>
</evidence>
<dbReference type="InterPro" id="IPR002885">
    <property type="entry name" value="PPR_rpt"/>
</dbReference>